<sequence length="72" mass="8581">MTVPLLKLLSKSQLRRRNNQHECKDTKEFVRNVLFAYKDRVEFYKSLRISVCESIELLRYGTALRMKPQSFG</sequence>
<comment type="caution">
    <text evidence="1">The sequence shown here is derived from an EMBL/GenBank/DDBJ whole genome shotgun (WGS) entry which is preliminary data.</text>
</comment>
<gene>
    <name evidence="1" type="ORF">KIN20_018164</name>
</gene>
<dbReference type="AlphaFoldDB" id="A0AAD5N3Y2"/>
<protein>
    <submittedName>
        <fullName evidence="1">Uncharacterized protein</fullName>
    </submittedName>
</protein>
<evidence type="ECO:0000313" key="1">
    <source>
        <dbReference type="EMBL" id="KAJ1359434.1"/>
    </source>
</evidence>
<organism evidence="1 2">
    <name type="scientific">Parelaphostrongylus tenuis</name>
    <name type="common">Meningeal worm</name>
    <dbReference type="NCBI Taxonomy" id="148309"/>
    <lineage>
        <taxon>Eukaryota</taxon>
        <taxon>Metazoa</taxon>
        <taxon>Ecdysozoa</taxon>
        <taxon>Nematoda</taxon>
        <taxon>Chromadorea</taxon>
        <taxon>Rhabditida</taxon>
        <taxon>Rhabditina</taxon>
        <taxon>Rhabditomorpha</taxon>
        <taxon>Strongyloidea</taxon>
        <taxon>Metastrongylidae</taxon>
        <taxon>Parelaphostrongylus</taxon>
    </lineage>
</organism>
<dbReference type="Proteomes" id="UP001196413">
    <property type="component" value="Unassembled WGS sequence"/>
</dbReference>
<name>A0AAD5N3Y2_PARTN</name>
<dbReference type="EMBL" id="JAHQIW010003617">
    <property type="protein sequence ID" value="KAJ1359434.1"/>
    <property type="molecule type" value="Genomic_DNA"/>
</dbReference>
<reference evidence="1" key="1">
    <citation type="submission" date="2021-06" db="EMBL/GenBank/DDBJ databases">
        <title>Parelaphostrongylus tenuis whole genome reference sequence.</title>
        <authorList>
            <person name="Garwood T.J."/>
            <person name="Larsen P.A."/>
            <person name="Fountain-Jones N.M."/>
            <person name="Garbe J.R."/>
            <person name="Macchietto M.G."/>
            <person name="Kania S.A."/>
            <person name="Gerhold R.W."/>
            <person name="Richards J.E."/>
            <person name="Wolf T.M."/>
        </authorList>
    </citation>
    <scope>NUCLEOTIDE SEQUENCE</scope>
    <source>
        <strain evidence="1">MNPRO001-30</strain>
        <tissue evidence="1">Meninges</tissue>
    </source>
</reference>
<keyword evidence="2" id="KW-1185">Reference proteome</keyword>
<evidence type="ECO:0000313" key="2">
    <source>
        <dbReference type="Proteomes" id="UP001196413"/>
    </source>
</evidence>
<proteinExistence type="predicted"/>
<accession>A0AAD5N3Y2</accession>